<dbReference type="AlphaFoldDB" id="A0ABD2IQ23"/>
<reference evidence="1 2" key="1">
    <citation type="submission" date="2024-10" db="EMBL/GenBank/DDBJ databases">
        <authorList>
            <person name="Kim D."/>
        </authorList>
    </citation>
    <scope>NUCLEOTIDE SEQUENCE [LARGE SCALE GENOMIC DNA]</scope>
    <source>
        <strain evidence="1">Taebaek</strain>
    </source>
</reference>
<evidence type="ECO:0000313" key="1">
    <source>
        <dbReference type="EMBL" id="KAL3079660.1"/>
    </source>
</evidence>
<organism evidence="1 2">
    <name type="scientific">Heterodera schachtii</name>
    <name type="common">Sugarbeet cyst nematode worm</name>
    <name type="synonym">Tylenchus schachtii</name>
    <dbReference type="NCBI Taxonomy" id="97005"/>
    <lineage>
        <taxon>Eukaryota</taxon>
        <taxon>Metazoa</taxon>
        <taxon>Ecdysozoa</taxon>
        <taxon>Nematoda</taxon>
        <taxon>Chromadorea</taxon>
        <taxon>Rhabditida</taxon>
        <taxon>Tylenchina</taxon>
        <taxon>Tylenchomorpha</taxon>
        <taxon>Tylenchoidea</taxon>
        <taxon>Heteroderidae</taxon>
        <taxon>Heteroderinae</taxon>
        <taxon>Heterodera</taxon>
    </lineage>
</organism>
<protein>
    <recommendedName>
        <fullName evidence="3">Secreted protein</fullName>
    </recommendedName>
</protein>
<sequence>MMMMRHKLQNGLDVIAILFFLREFTTRQDCTLTIFRNEHTEICSWTYPSGGSSTLLITIQLMLLEKLGPYAFVTFDLHQG</sequence>
<accession>A0ABD2IQ23</accession>
<comment type="caution">
    <text evidence="1">The sequence shown here is derived from an EMBL/GenBank/DDBJ whole genome shotgun (WGS) entry which is preliminary data.</text>
</comment>
<dbReference type="EMBL" id="JBICCN010000300">
    <property type="protein sequence ID" value="KAL3079660.1"/>
    <property type="molecule type" value="Genomic_DNA"/>
</dbReference>
<dbReference type="Proteomes" id="UP001620645">
    <property type="component" value="Unassembled WGS sequence"/>
</dbReference>
<gene>
    <name evidence="1" type="ORF">niasHS_013942</name>
</gene>
<proteinExistence type="predicted"/>
<name>A0ABD2IQ23_HETSC</name>
<evidence type="ECO:0008006" key="3">
    <source>
        <dbReference type="Google" id="ProtNLM"/>
    </source>
</evidence>
<keyword evidence="2" id="KW-1185">Reference proteome</keyword>
<evidence type="ECO:0000313" key="2">
    <source>
        <dbReference type="Proteomes" id="UP001620645"/>
    </source>
</evidence>